<accession>A0ABP7KPQ2</accession>
<evidence type="ECO:0000313" key="1">
    <source>
        <dbReference type="EMBL" id="GAA3882179.1"/>
    </source>
</evidence>
<evidence type="ECO:0000313" key="2">
    <source>
        <dbReference type="Proteomes" id="UP001501803"/>
    </source>
</evidence>
<comment type="caution">
    <text evidence="1">The sequence shown here is derived from an EMBL/GenBank/DDBJ whole genome shotgun (WGS) entry which is preliminary data.</text>
</comment>
<dbReference type="EMBL" id="BAABCN010000007">
    <property type="protein sequence ID" value="GAA3882179.1"/>
    <property type="molecule type" value="Genomic_DNA"/>
</dbReference>
<name>A0ABP7KPQ2_9MICO</name>
<dbReference type="Proteomes" id="UP001501803">
    <property type="component" value="Unassembled WGS sequence"/>
</dbReference>
<dbReference type="Pfam" id="PF09981">
    <property type="entry name" value="DUF2218"/>
    <property type="match status" value="1"/>
</dbReference>
<protein>
    <recommendedName>
        <fullName evidence="3">DUF2218 domain-containing protein</fullName>
    </recommendedName>
</protein>
<gene>
    <name evidence="1" type="ORF">GCM10022381_25550</name>
</gene>
<keyword evidence="2" id="KW-1185">Reference proteome</keyword>
<dbReference type="RefSeq" id="WP_345067194.1">
    <property type="nucleotide sequence ID" value="NZ_BAABCN010000007.1"/>
</dbReference>
<proteinExistence type="predicted"/>
<dbReference type="Gene3D" id="3.30.310.50">
    <property type="entry name" value="Alpha-D-phosphohexomutase, C-terminal domain"/>
    <property type="match status" value="1"/>
</dbReference>
<organism evidence="1 2">
    <name type="scientific">Leifsonia kafniensis</name>
    <dbReference type="NCBI Taxonomy" id="475957"/>
    <lineage>
        <taxon>Bacteria</taxon>
        <taxon>Bacillati</taxon>
        <taxon>Actinomycetota</taxon>
        <taxon>Actinomycetes</taxon>
        <taxon>Micrococcales</taxon>
        <taxon>Microbacteriaceae</taxon>
        <taxon>Leifsonia</taxon>
    </lineage>
</organism>
<sequence>MMKLSSTSIVHTPLAPRYAKQFISHWGRHTEPEVDGAVTRMHFDAMGDFPATGISVEVRTDELVLVACADDDAALRANCDSVAEHLHRFAGKKEQLSIVWS</sequence>
<reference evidence="2" key="1">
    <citation type="journal article" date="2019" name="Int. J. Syst. Evol. Microbiol.">
        <title>The Global Catalogue of Microorganisms (GCM) 10K type strain sequencing project: providing services to taxonomists for standard genome sequencing and annotation.</title>
        <authorList>
            <consortium name="The Broad Institute Genomics Platform"/>
            <consortium name="The Broad Institute Genome Sequencing Center for Infectious Disease"/>
            <person name="Wu L."/>
            <person name="Ma J."/>
        </authorList>
    </citation>
    <scope>NUCLEOTIDE SEQUENCE [LARGE SCALE GENOMIC DNA]</scope>
    <source>
        <strain evidence="2">JCM 17021</strain>
    </source>
</reference>
<evidence type="ECO:0008006" key="3">
    <source>
        <dbReference type="Google" id="ProtNLM"/>
    </source>
</evidence>
<dbReference type="InterPro" id="IPR014543">
    <property type="entry name" value="UCP028291"/>
</dbReference>